<dbReference type="RefSeq" id="WP_107153294.1">
    <property type="nucleotide sequence ID" value="NZ_PYUC01000014.1"/>
</dbReference>
<dbReference type="InterPro" id="IPR025421">
    <property type="entry name" value="DUF4148"/>
</dbReference>
<feature type="compositionally biased region" description="Polar residues" evidence="1">
    <location>
        <begin position="71"/>
        <end position="98"/>
    </location>
</feature>
<dbReference type="AlphaFoldDB" id="A0A2T3XNN1"/>
<comment type="caution">
    <text evidence="3">The sequence shown here is derived from an EMBL/GenBank/DDBJ whole genome shotgun (WGS) entry which is preliminary data.</text>
</comment>
<name>A0A2T3XNN1_9BURK</name>
<evidence type="ECO:0000313" key="3">
    <source>
        <dbReference type="EMBL" id="PTB18115.1"/>
    </source>
</evidence>
<accession>A0A2T3XNN1</accession>
<evidence type="ECO:0000256" key="1">
    <source>
        <dbReference type="SAM" id="MobiDB-lite"/>
    </source>
</evidence>
<protein>
    <submittedName>
        <fullName evidence="3">DUF4148 domain-containing protein</fullName>
    </submittedName>
</protein>
<evidence type="ECO:0000256" key="2">
    <source>
        <dbReference type="SAM" id="SignalP"/>
    </source>
</evidence>
<feature type="region of interest" description="Disordered" evidence="1">
    <location>
        <begin position="65"/>
        <end position="101"/>
    </location>
</feature>
<proteinExistence type="predicted"/>
<feature type="signal peptide" evidence="2">
    <location>
        <begin position="1"/>
        <end position="23"/>
    </location>
</feature>
<dbReference type="EMBL" id="PYUC01000014">
    <property type="protein sequence ID" value="PTB18115.1"/>
    <property type="molecule type" value="Genomic_DNA"/>
</dbReference>
<keyword evidence="2" id="KW-0732">Signal</keyword>
<sequence>MSKILAGLIVAVAAVAAPTLSFAQSNGPVTRAQVRADLIQVERAGYNPGLADDANYPADIEAAEAKIAAQRPNQSARQDAPQPATQDVGGTTQSSPASSGAPVRIAVDTACIGPATFCDPYFGK</sequence>
<reference evidence="3 4" key="1">
    <citation type="submission" date="2018-03" db="EMBL/GenBank/DDBJ databases">
        <title>Whole genome analyses suggest that Burkholderia sensu lato contains two further novel genera in the rhizoxinica-symbiotica group Mycetohabitans gen. nov., and Trinickia gen. nov.: implications for the evolution of diazotrophy and nodulation in the Burkholderiaceae.</title>
        <authorList>
            <person name="Estrada De Los Santos P."/>
            <person name="Palmer M."/>
            <person name="Chavez-Ramirez B."/>
            <person name="Steenkamp E.T."/>
            <person name="Hirsch A.M."/>
            <person name="Manyaka P."/>
            <person name="Maluk M."/>
            <person name="Lafos M."/>
            <person name="Crook M."/>
            <person name="Gross E."/>
            <person name="Simon M.F."/>
            <person name="Bueno Dos Reis Junior F."/>
            <person name="Poole P.S."/>
            <person name="Venter S.N."/>
            <person name="James E.K."/>
        </authorList>
    </citation>
    <scope>NUCLEOTIDE SEQUENCE [LARGE SCALE GENOMIC DNA]</scope>
    <source>
        <strain evidence="3 4">JPY-366</strain>
    </source>
</reference>
<organism evidence="3 4">
    <name type="scientific">Trinickia symbiotica</name>
    <dbReference type="NCBI Taxonomy" id="863227"/>
    <lineage>
        <taxon>Bacteria</taxon>
        <taxon>Pseudomonadati</taxon>
        <taxon>Pseudomonadota</taxon>
        <taxon>Betaproteobacteria</taxon>
        <taxon>Burkholderiales</taxon>
        <taxon>Burkholderiaceae</taxon>
        <taxon>Trinickia</taxon>
    </lineage>
</organism>
<dbReference type="Proteomes" id="UP000240638">
    <property type="component" value="Unassembled WGS sequence"/>
</dbReference>
<gene>
    <name evidence="3" type="ORF">C9I57_25145</name>
</gene>
<evidence type="ECO:0000313" key="4">
    <source>
        <dbReference type="Proteomes" id="UP000240638"/>
    </source>
</evidence>
<feature type="chain" id="PRO_5015679637" evidence="2">
    <location>
        <begin position="24"/>
        <end position="124"/>
    </location>
</feature>
<dbReference type="Pfam" id="PF13663">
    <property type="entry name" value="DUF4148"/>
    <property type="match status" value="1"/>
</dbReference>